<dbReference type="InterPro" id="IPR043426">
    <property type="entry name" value="MltB-like"/>
</dbReference>
<keyword evidence="4" id="KW-1185">Reference proteome</keyword>
<proteinExistence type="predicted"/>
<evidence type="ECO:0000313" key="4">
    <source>
        <dbReference type="Proteomes" id="UP000715095"/>
    </source>
</evidence>
<feature type="compositionally biased region" description="Basic and acidic residues" evidence="1">
    <location>
        <begin position="114"/>
        <end position="128"/>
    </location>
</feature>
<accession>A0ABS2DUC9</accession>
<evidence type="ECO:0000259" key="2">
    <source>
        <dbReference type="Pfam" id="PF13406"/>
    </source>
</evidence>
<dbReference type="RefSeq" id="WP_205104500.1">
    <property type="nucleotide sequence ID" value="NZ_JACJJC010000032.1"/>
</dbReference>
<name>A0ABS2DUC9_9BURK</name>
<protein>
    <submittedName>
        <fullName evidence="3">Lytic murein transglycosylase</fullName>
    </submittedName>
</protein>
<organism evidence="3 4">
    <name type="scientific">Sutterella massiliensis</name>
    <dbReference type="NCBI Taxonomy" id="1816689"/>
    <lineage>
        <taxon>Bacteria</taxon>
        <taxon>Pseudomonadati</taxon>
        <taxon>Pseudomonadota</taxon>
        <taxon>Betaproteobacteria</taxon>
        <taxon>Burkholderiales</taxon>
        <taxon>Sutterellaceae</taxon>
        <taxon>Sutterella</taxon>
    </lineage>
</organism>
<dbReference type="InterPro" id="IPR031304">
    <property type="entry name" value="SLT_2"/>
</dbReference>
<sequence>MHTAPFALFSRRPYTPTTRAAPLESARAASSVRRFAPVPTLVALFVLAAAPDLRAQAPQSFVTTTLTSYAALEPTAVDPAAVLRVADVSNAAEASAGAQGATTETSLAKPQTAAEKHPAKTTKPEEAKKRSKSAKNTTVSDYVERAEVQAYLRSVSEEKGIPYEWLEREVALARYSPLSEKYTTPKPKADKKRTPDKNFILYERNLVNAERIDRGIDFMERNLETLRRVEKDTGVSGYAVTAIIGVESIYGRNMGRFRVLDALMTLSFDYTRRANYYRSELSSFLDFCYRQDVAPVSVTGSFAGALGLGQFMPASLNAYGRDGDGDGKIDIVKNEADGIASVANFLLEHGWPRGKRPLYPVNATEAIFKATNSGGIHTNATVASLLAAGVTPVGALPLAPDEKAMLVNLPWIAKDNTRGVDYYIGTDAFSAILRYNRSYFYAAAVTLLAYELEEQSKGIMREPPAEASGQTAAAPSGGTVAKP</sequence>
<feature type="compositionally biased region" description="Low complexity" evidence="1">
    <location>
        <begin position="94"/>
        <end position="106"/>
    </location>
</feature>
<dbReference type="Pfam" id="PF13406">
    <property type="entry name" value="SLT_2"/>
    <property type="match status" value="1"/>
</dbReference>
<gene>
    <name evidence="3" type="ORF">H6A60_10805</name>
</gene>
<dbReference type="Gene3D" id="1.10.530.10">
    <property type="match status" value="1"/>
</dbReference>
<dbReference type="Gene3D" id="1.10.8.350">
    <property type="entry name" value="Bacterial muramidase"/>
    <property type="match status" value="1"/>
</dbReference>
<dbReference type="EMBL" id="JACJJC010000032">
    <property type="protein sequence ID" value="MBM6704957.1"/>
    <property type="molecule type" value="Genomic_DNA"/>
</dbReference>
<feature type="domain" description="Transglycosylase SLT" evidence="2">
    <location>
        <begin position="146"/>
        <end position="449"/>
    </location>
</feature>
<evidence type="ECO:0000256" key="1">
    <source>
        <dbReference type="SAM" id="MobiDB-lite"/>
    </source>
</evidence>
<dbReference type="PANTHER" id="PTHR30163">
    <property type="entry name" value="MEMBRANE-BOUND LYTIC MUREIN TRANSGLYCOSYLASE B"/>
    <property type="match status" value="1"/>
</dbReference>
<dbReference type="SUPFAM" id="SSF53955">
    <property type="entry name" value="Lysozyme-like"/>
    <property type="match status" value="1"/>
</dbReference>
<comment type="caution">
    <text evidence="3">The sequence shown here is derived from an EMBL/GenBank/DDBJ whole genome shotgun (WGS) entry which is preliminary data.</text>
</comment>
<feature type="region of interest" description="Disordered" evidence="1">
    <location>
        <begin position="460"/>
        <end position="483"/>
    </location>
</feature>
<evidence type="ECO:0000313" key="3">
    <source>
        <dbReference type="EMBL" id="MBM6704957.1"/>
    </source>
</evidence>
<dbReference type="Proteomes" id="UP000715095">
    <property type="component" value="Unassembled WGS sequence"/>
</dbReference>
<dbReference type="PANTHER" id="PTHR30163:SF9">
    <property type="entry name" value="MEMBRANE-BOUND LYTIC MUREIN TRANSGLYCOSYLASE B"/>
    <property type="match status" value="1"/>
</dbReference>
<dbReference type="InterPro" id="IPR023346">
    <property type="entry name" value="Lysozyme-like_dom_sf"/>
</dbReference>
<feature type="region of interest" description="Disordered" evidence="1">
    <location>
        <begin position="94"/>
        <end position="138"/>
    </location>
</feature>
<reference evidence="3 4" key="1">
    <citation type="journal article" date="2021" name="Sci. Rep.">
        <title>The distribution of antibiotic resistance genes in chicken gut microbiota commensals.</title>
        <authorList>
            <person name="Juricova H."/>
            <person name="Matiasovicova J."/>
            <person name="Kubasova T."/>
            <person name="Cejkova D."/>
            <person name="Rychlik I."/>
        </authorList>
    </citation>
    <scope>NUCLEOTIDE SEQUENCE [LARGE SCALE GENOMIC DNA]</scope>
    <source>
        <strain evidence="3 4">An829</strain>
    </source>
</reference>
<dbReference type="CDD" id="cd13399">
    <property type="entry name" value="Slt35-like"/>
    <property type="match status" value="1"/>
</dbReference>